<dbReference type="RefSeq" id="WP_106758237.1">
    <property type="nucleotide sequence ID" value="NZ_PXWF02000240.1"/>
</dbReference>
<dbReference type="SUPFAM" id="SSF55486">
    <property type="entry name" value="Metalloproteases ('zincins'), catalytic domain"/>
    <property type="match status" value="1"/>
</dbReference>
<evidence type="ECO:0000313" key="3">
    <source>
        <dbReference type="EMBL" id="PWF46759.1"/>
    </source>
</evidence>
<feature type="domain" description="Peptidase M1 membrane alanine aminopeptidase" evidence="2">
    <location>
        <begin position="868"/>
        <end position="1059"/>
    </location>
</feature>
<dbReference type="Proteomes" id="UP000241421">
    <property type="component" value="Unassembled WGS sequence"/>
</dbReference>
<feature type="transmembrane region" description="Helical" evidence="1">
    <location>
        <begin position="54"/>
        <end position="80"/>
    </location>
</feature>
<keyword evidence="4" id="KW-1185">Reference proteome</keyword>
<evidence type="ECO:0000259" key="2">
    <source>
        <dbReference type="Pfam" id="PF01433"/>
    </source>
</evidence>
<gene>
    <name evidence="3" type="ORF">C7C56_015280</name>
</gene>
<name>A0A2U2HJ40_9BURK</name>
<feature type="transmembrane region" description="Helical" evidence="1">
    <location>
        <begin position="318"/>
        <end position="337"/>
    </location>
</feature>
<feature type="transmembrane region" description="Helical" evidence="1">
    <location>
        <begin position="527"/>
        <end position="549"/>
    </location>
</feature>
<evidence type="ECO:0000313" key="4">
    <source>
        <dbReference type="Proteomes" id="UP000241421"/>
    </source>
</evidence>
<keyword evidence="1" id="KW-1133">Transmembrane helix</keyword>
<proteinExistence type="predicted"/>
<feature type="transmembrane region" description="Helical" evidence="1">
    <location>
        <begin position="101"/>
        <end position="126"/>
    </location>
</feature>
<dbReference type="GO" id="GO:0008270">
    <property type="term" value="F:zinc ion binding"/>
    <property type="evidence" value="ECO:0007669"/>
    <property type="project" value="InterPro"/>
</dbReference>
<feature type="transmembrane region" description="Helical" evidence="1">
    <location>
        <begin position="244"/>
        <end position="261"/>
    </location>
</feature>
<feature type="transmembrane region" description="Helical" evidence="1">
    <location>
        <begin position="410"/>
        <end position="430"/>
    </location>
</feature>
<feature type="transmembrane region" description="Helical" evidence="1">
    <location>
        <begin position="357"/>
        <end position="377"/>
    </location>
</feature>
<dbReference type="EMBL" id="PXWF02000240">
    <property type="protein sequence ID" value="PWF46759.1"/>
    <property type="molecule type" value="Genomic_DNA"/>
</dbReference>
<dbReference type="InterPro" id="IPR014782">
    <property type="entry name" value="Peptidase_M1_dom"/>
</dbReference>
<reference evidence="3 4" key="1">
    <citation type="submission" date="2018-04" db="EMBL/GenBank/DDBJ databases">
        <title>Massilia violaceinigra sp. nov., a novel purple-pigmented bacterium isolated from Tianshan glacier, Xinjiang, China.</title>
        <authorList>
            <person name="Wang H."/>
        </authorList>
    </citation>
    <scope>NUCLEOTIDE SEQUENCE [LARGE SCALE GENOMIC DNA]</scope>
    <source>
        <strain evidence="3 4">B448-2</strain>
    </source>
</reference>
<feature type="transmembrane region" description="Helical" evidence="1">
    <location>
        <begin position="442"/>
        <end position="461"/>
    </location>
</feature>
<protein>
    <recommendedName>
        <fullName evidence="2">Peptidase M1 membrane alanine aminopeptidase domain-containing protein</fullName>
    </recommendedName>
</protein>
<dbReference type="Pfam" id="PF01433">
    <property type="entry name" value="Peptidase_M1"/>
    <property type="match status" value="1"/>
</dbReference>
<keyword evidence="1" id="KW-0812">Transmembrane</keyword>
<evidence type="ECO:0000256" key="1">
    <source>
        <dbReference type="SAM" id="Phobius"/>
    </source>
</evidence>
<dbReference type="OrthoDB" id="100605at2"/>
<feature type="transmembrane region" description="Helical" evidence="1">
    <location>
        <begin position="569"/>
        <end position="587"/>
    </location>
</feature>
<dbReference type="AlphaFoldDB" id="A0A2U2HJ40"/>
<keyword evidence="1" id="KW-0472">Membrane</keyword>
<dbReference type="GO" id="GO:0008237">
    <property type="term" value="F:metallopeptidase activity"/>
    <property type="evidence" value="ECO:0007669"/>
    <property type="project" value="InterPro"/>
</dbReference>
<feature type="transmembrane region" description="Helical" evidence="1">
    <location>
        <begin position="146"/>
        <end position="169"/>
    </location>
</feature>
<feature type="transmembrane region" description="Helical" evidence="1">
    <location>
        <begin position="176"/>
        <end position="195"/>
    </location>
</feature>
<dbReference type="Gene3D" id="1.10.390.10">
    <property type="entry name" value="Neutral Protease Domain 2"/>
    <property type="match status" value="1"/>
</dbReference>
<organism evidence="3 4">
    <name type="scientific">Massilia glaciei</name>
    <dbReference type="NCBI Taxonomy" id="1524097"/>
    <lineage>
        <taxon>Bacteria</taxon>
        <taxon>Pseudomonadati</taxon>
        <taxon>Pseudomonadota</taxon>
        <taxon>Betaproteobacteria</taxon>
        <taxon>Burkholderiales</taxon>
        <taxon>Oxalobacteraceae</taxon>
        <taxon>Telluria group</taxon>
        <taxon>Massilia</taxon>
    </lineage>
</organism>
<accession>A0A2U2HJ40</accession>
<feature type="transmembrane region" description="Helical" evidence="1">
    <location>
        <begin position="473"/>
        <end position="494"/>
    </location>
</feature>
<comment type="caution">
    <text evidence="3">The sequence shown here is derived from an EMBL/GenBank/DDBJ whole genome shotgun (WGS) entry which is preliminary data.</text>
</comment>
<dbReference type="InterPro" id="IPR027268">
    <property type="entry name" value="Peptidase_M4/M1_CTD_sf"/>
</dbReference>
<sequence>MLLEFFKFDLRYQLKQPLLWLIALILAALAFGATTSDAIQVGGSIGNVNRNAPVVIVRLLGMFTIISMFLVTIFIAGAVLRDSEVGISDMLFATPMRKLDYLLGRFAAGLLACVLIFALIALGMMLGPLRPGVDPARLGAFSLMPYLWAFAVFVIPNLLFIGALLMLLAATTRSMMMVYVGVLGFFVLWSVGNSFGADISNDWLVAMIDPFGVRAFSRMTRYFSAAEANAGLPALGSYLLANRLFWSAVALALLAATVVLFKPQRAGTARRLFGKAKAEAAPAAATAQARAARAIAPAFGAGTAWVQCWHILCFDARAVFKSVPFLVLLLIGVMNLVAGASQADAMFGTKVYPVTHLMLQSISESFSFFLIIVLVFYSGELIFKERQAKVADVSDAMPVPDWVPLLAKSLALVGVTFGFLSAGALAAIGFQLFKGGVPLELALYFKGLMLSSLPFIMMGLLGLAVQVLTNNKFAGYLLMIVLMVSQIVAAMLNFEHNLYNFGSLPGNVYSDMNGYGHFLAGRAWFSVYWGLFTLALLIIAQAFWVRGLVPVWRARARLAGRRLRGPSGVALALCLAGFAGTGAWIFHNTNVLNEYRTGDVQMDALAAYEKQYGKYKDLPHPRLTDVRADVDIYPAERRVAIKGHYTLRNKGAAPMDTLRLQVNPDFATTWKNLPPHKVVLDDKRAGFSVLTLERPLAAGASLALDFEVEIRNPGFTNGNAPDMFNLNGTFFNNMEVFPQLGYRNRLELTDRNERRKRGLGEPVRMAKLEDTAAHANHQFGGGADWISFETTVSTSADQTAMAPGYLQKSWEQDGRRYFHYKMDRPMLPFFAYLSARYEVRRGNWNGLPIEVYHDKKHPYNVDRMISSSKKSLDYFGANFGPYQHKQVRILEFPNYASFAQAFANTIPYSESMGFIADLRDRDAIDHVFYVTAHEMAHQWWGHQVVGANVQGSTMLVESLAQYSALMVMEKEYGRAKLRRFLRFELDRYLRERGGELVEEQPLFRVENQQYIHYRKGSLVFYRLRDEIGEDAVNRALRRLIKEQAFKDAPYATSKQLVDYIRAEAPADKQALITDLFEKIVFYDNRVTEAKAVKRKDGRWDVTFKLHLAKMEADGKGKETPRVYDEPVEIAIFARAKGAKEKDERVLLSEKRVLAGSDPSVTVTVAEQPFEVGVDPYNKMIDRVSRDNRREVSVD</sequence>